<reference evidence="8 9" key="1">
    <citation type="journal article" date="2007" name="Nature">
        <title>Evolution of genes and genomes on the Drosophila phylogeny.</title>
        <authorList>
            <consortium name="Drosophila 12 Genomes Consortium"/>
            <person name="Clark A.G."/>
            <person name="Eisen M.B."/>
            <person name="Smith D.R."/>
            <person name="Bergman C.M."/>
            <person name="Oliver B."/>
            <person name="Markow T.A."/>
            <person name="Kaufman T.C."/>
            <person name="Kellis M."/>
            <person name="Gelbart W."/>
            <person name="Iyer V.N."/>
            <person name="Pollard D.A."/>
            <person name="Sackton T.B."/>
            <person name="Larracuente A.M."/>
            <person name="Singh N.D."/>
            <person name="Abad J.P."/>
            <person name="Abt D.N."/>
            <person name="Adryan B."/>
            <person name="Aguade M."/>
            <person name="Akashi H."/>
            <person name="Anderson W.W."/>
            <person name="Aquadro C.F."/>
            <person name="Ardell D.H."/>
            <person name="Arguello R."/>
            <person name="Artieri C.G."/>
            <person name="Barbash D.A."/>
            <person name="Barker D."/>
            <person name="Barsanti P."/>
            <person name="Batterham P."/>
            <person name="Batzoglou S."/>
            <person name="Begun D."/>
            <person name="Bhutkar A."/>
            <person name="Blanco E."/>
            <person name="Bosak S.A."/>
            <person name="Bradley R.K."/>
            <person name="Brand A.D."/>
            <person name="Brent M.R."/>
            <person name="Brooks A.N."/>
            <person name="Brown R.H."/>
            <person name="Butlin R.K."/>
            <person name="Caggese C."/>
            <person name="Calvi B.R."/>
            <person name="Bernardo de Carvalho A."/>
            <person name="Caspi A."/>
            <person name="Castrezana S."/>
            <person name="Celniker S.E."/>
            <person name="Chang J.L."/>
            <person name="Chapple C."/>
            <person name="Chatterji S."/>
            <person name="Chinwalla A."/>
            <person name="Civetta A."/>
            <person name="Clifton S.W."/>
            <person name="Comeron J.M."/>
            <person name="Costello J.C."/>
            <person name="Coyne J.A."/>
            <person name="Daub J."/>
            <person name="David R.G."/>
            <person name="Delcher A.L."/>
            <person name="Delehaunty K."/>
            <person name="Do C.B."/>
            <person name="Ebling H."/>
            <person name="Edwards K."/>
            <person name="Eickbush T."/>
            <person name="Evans J.D."/>
            <person name="Filipski A."/>
            <person name="Findeiss S."/>
            <person name="Freyhult E."/>
            <person name="Fulton L."/>
            <person name="Fulton R."/>
            <person name="Garcia A.C."/>
            <person name="Gardiner A."/>
            <person name="Garfield D.A."/>
            <person name="Garvin B.E."/>
            <person name="Gibson G."/>
            <person name="Gilbert D."/>
            <person name="Gnerre S."/>
            <person name="Godfrey J."/>
            <person name="Good R."/>
            <person name="Gotea V."/>
            <person name="Gravely B."/>
            <person name="Greenberg A.J."/>
            <person name="Griffiths-Jones S."/>
            <person name="Gross S."/>
            <person name="Guigo R."/>
            <person name="Gustafson E.A."/>
            <person name="Haerty W."/>
            <person name="Hahn M.W."/>
            <person name="Halligan D.L."/>
            <person name="Halpern A.L."/>
            <person name="Halter G.M."/>
            <person name="Han M.V."/>
            <person name="Heger A."/>
            <person name="Hillier L."/>
            <person name="Hinrichs A.S."/>
            <person name="Holmes I."/>
            <person name="Hoskins R.A."/>
            <person name="Hubisz M.J."/>
            <person name="Hultmark D."/>
            <person name="Huntley M.A."/>
            <person name="Jaffe D.B."/>
            <person name="Jagadeeshan S."/>
            <person name="Jeck W.R."/>
            <person name="Johnson J."/>
            <person name="Jones C.D."/>
            <person name="Jordan W.C."/>
            <person name="Karpen G.H."/>
            <person name="Kataoka E."/>
            <person name="Keightley P.D."/>
            <person name="Kheradpour P."/>
            <person name="Kirkness E.F."/>
            <person name="Koerich L.B."/>
            <person name="Kristiansen K."/>
            <person name="Kudrna D."/>
            <person name="Kulathinal R.J."/>
            <person name="Kumar S."/>
            <person name="Kwok R."/>
            <person name="Lander E."/>
            <person name="Langley C.H."/>
            <person name="Lapoint R."/>
            <person name="Lazzaro B.P."/>
            <person name="Lee S.J."/>
            <person name="Levesque L."/>
            <person name="Li R."/>
            <person name="Lin C.F."/>
            <person name="Lin M.F."/>
            <person name="Lindblad-Toh K."/>
            <person name="Llopart A."/>
            <person name="Long M."/>
            <person name="Low L."/>
            <person name="Lozovsky E."/>
            <person name="Lu J."/>
            <person name="Luo M."/>
            <person name="Machado C.A."/>
            <person name="Makalowski W."/>
            <person name="Marzo M."/>
            <person name="Matsuda M."/>
            <person name="Matzkin L."/>
            <person name="McAllister B."/>
            <person name="McBride C.S."/>
            <person name="McKernan B."/>
            <person name="McKernan K."/>
            <person name="Mendez-Lago M."/>
            <person name="Minx P."/>
            <person name="Mollenhauer M.U."/>
            <person name="Montooth K."/>
            <person name="Mount S.M."/>
            <person name="Mu X."/>
            <person name="Myers E."/>
            <person name="Negre B."/>
            <person name="Newfeld S."/>
            <person name="Nielsen R."/>
            <person name="Noor M.A."/>
            <person name="O'Grady P."/>
            <person name="Pachter L."/>
            <person name="Papaceit M."/>
            <person name="Parisi M.J."/>
            <person name="Parisi M."/>
            <person name="Parts L."/>
            <person name="Pedersen J.S."/>
            <person name="Pesole G."/>
            <person name="Phillippy A.M."/>
            <person name="Ponting C.P."/>
            <person name="Pop M."/>
            <person name="Porcelli D."/>
            <person name="Powell J.R."/>
            <person name="Prohaska S."/>
            <person name="Pruitt K."/>
            <person name="Puig M."/>
            <person name="Quesneville H."/>
            <person name="Ram K.R."/>
            <person name="Rand D."/>
            <person name="Rasmussen M.D."/>
            <person name="Reed L.K."/>
            <person name="Reenan R."/>
            <person name="Reily A."/>
            <person name="Remington K.A."/>
            <person name="Rieger T.T."/>
            <person name="Ritchie M.G."/>
            <person name="Robin C."/>
            <person name="Rogers Y.H."/>
            <person name="Rohde C."/>
            <person name="Rozas J."/>
            <person name="Rubenfield M.J."/>
            <person name="Ruiz A."/>
            <person name="Russo S."/>
            <person name="Salzberg S.L."/>
            <person name="Sanchez-Gracia A."/>
            <person name="Saranga D.J."/>
            <person name="Sato H."/>
            <person name="Schaeffer S.W."/>
            <person name="Schatz M.C."/>
            <person name="Schlenke T."/>
            <person name="Schwartz R."/>
            <person name="Segarra C."/>
            <person name="Singh R.S."/>
            <person name="Sirot L."/>
            <person name="Sirota M."/>
            <person name="Sisneros N.B."/>
            <person name="Smith C.D."/>
            <person name="Smith T.F."/>
            <person name="Spieth J."/>
            <person name="Stage D.E."/>
            <person name="Stark A."/>
            <person name="Stephan W."/>
            <person name="Strausberg R.L."/>
            <person name="Strempel S."/>
            <person name="Sturgill D."/>
            <person name="Sutton G."/>
            <person name="Sutton G.G."/>
            <person name="Tao W."/>
            <person name="Teichmann S."/>
            <person name="Tobari Y.N."/>
            <person name="Tomimura Y."/>
            <person name="Tsolas J.M."/>
            <person name="Valente V.L."/>
            <person name="Venter E."/>
            <person name="Venter J.C."/>
            <person name="Vicario S."/>
            <person name="Vieira F.G."/>
            <person name="Vilella A.J."/>
            <person name="Villasante A."/>
            <person name="Walenz B."/>
            <person name="Wang J."/>
            <person name="Wasserman M."/>
            <person name="Watts T."/>
            <person name="Wilson D."/>
            <person name="Wilson R.K."/>
            <person name="Wing R.A."/>
            <person name="Wolfner M.F."/>
            <person name="Wong A."/>
            <person name="Wong G.K."/>
            <person name="Wu C.I."/>
            <person name="Wu G."/>
            <person name="Yamamoto D."/>
            <person name="Yang H.P."/>
            <person name="Yang S.P."/>
            <person name="Yorke J.A."/>
            <person name="Yoshida K."/>
            <person name="Zdobnov E."/>
            <person name="Zhang P."/>
            <person name="Zhang Y."/>
            <person name="Zimin A.V."/>
            <person name="Baldwin J."/>
            <person name="Abdouelleil A."/>
            <person name="Abdulkadir J."/>
            <person name="Abebe A."/>
            <person name="Abera B."/>
            <person name="Abreu J."/>
            <person name="Acer S.C."/>
            <person name="Aftuck L."/>
            <person name="Alexander A."/>
            <person name="An P."/>
            <person name="Anderson E."/>
            <person name="Anderson S."/>
            <person name="Arachi H."/>
            <person name="Azer M."/>
            <person name="Bachantsang P."/>
            <person name="Barry A."/>
            <person name="Bayul T."/>
            <person name="Berlin A."/>
            <person name="Bessette D."/>
            <person name="Bloom T."/>
            <person name="Blye J."/>
            <person name="Boguslavskiy L."/>
            <person name="Bonnet C."/>
            <person name="Boukhgalter B."/>
            <person name="Bourzgui I."/>
            <person name="Brown A."/>
            <person name="Cahill P."/>
            <person name="Channer S."/>
            <person name="Cheshatsang Y."/>
            <person name="Chuda L."/>
            <person name="Citroen M."/>
            <person name="Collymore A."/>
            <person name="Cooke P."/>
            <person name="Costello M."/>
            <person name="D'Aco K."/>
            <person name="Daza R."/>
            <person name="De Haan G."/>
            <person name="DeGray S."/>
            <person name="DeMaso C."/>
            <person name="Dhargay N."/>
            <person name="Dooley K."/>
            <person name="Dooley E."/>
            <person name="Doricent M."/>
            <person name="Dorje P."/>
            <person name="Dorjee K."/>
            <person name="Dupes A."/>
            <person name="Elong R."/>
            <person name="Falk J."/>
            <person name="Farina A."/>
            <person name="Faro S."/>
            <person name="Ferguson D."/>
            <person name="Fisher S."/>
            <person name="Foley C.D."/>
            <person name="Franke A."/>
            <person name="Friedrich D."/>
            <person name="Gadbois L."/>
            <person name="Gearin G."/>
            <person name="Gearin C.R."/>
            <person name="Giannoukos G."/>
            <person name="Goode T."/>
            <person name="Graham J."/>
            <person name="Grandbois E."/>
            <person name="Grewal S."/>
            <person name="Gyaltsen K."/>
            <person name="Hafez N."/>
            <person name="Hagos B."/>
            <person name="Hall J."/>
            <person name="Henson C."/>
            <person name="Hollinger A."/>
            <person name="Honan T."/>
            <person name="Huard M.D."/>
            <person name="Hughes L."/>
            <person name="Hurhula B."/>
            <person name="Husby M.E."/>
            <person name="Kamat A."/>
            <person name="Kanga B."/>
            <person name="Kashin S."/>
            <person name="Khazanovich D."/>
            <person name="Kisner P."/>
            <person name="Lance K."/>
            <person name="Lara M."/>
            <person name="Lee W."/>
            <person name="Lennon N."/>
            <person name="Letendre F."/>
            <person name="LeVine R."/>
            <person name="Lipovsky A."/>
            <person name="Liu X."/>
            <person name="Liu J."/>
            <person name="Liu S."/>
            <person name="Lokyitsang T."/>
            <person name="Lokyitsang Y."/>
            <person name="Lubonja R."/>
            <person name="Lui A."/>
            <person name="MacDonald P."/>
            <person name="Magnisalis V."/>
            <person name="Maru K."/>
            <person name="Matthews C."/>
            <person name="McCusker W."/>
            <person name="McDonough S."/>
            <person name="Mehta T."/>
            <person name="Meldrim J."/>
            <person name="Meneus L."/>
            <person name="Mihai O."/>
            <person name="Mihalev A."/>
            <person name="Mihova T."/>
            <person name="Mittelman R."/>
            <person name="Mlenga V."/>
            <person name="Montmayeur A."/>
            <person name="Mulrain L."/>
            <person name="Navidi A."/>
            <person name="Naylor J."/>
            <person name="Negash T."/>
            <person name="Nguyen T."/>
            <person name="Nguyen N."/>
            <person name="Nicol R."/>
            <person name="Norbu C."/>
            <person name="Norbu N."/>
            <person name="Novod N."/>
            <person name="O'Neill B."/>
            <person name="Osman S."/>
            <person name="Markiewicz E."/>
            <person name="Oyono O.L."/>
            <person name="Patti C."/>
            <person name="Phunkhang P."/>
            <person name="Pierre F."/>
            <person name="Priest M."/>
            <person name="Raghuraman S."/>
            <person name="Rege F."/>
            <person name="Reyes R."/>
            <person name="Rise C."/>
            <person name="Rogov P."/>
            <person name="Ross K."/>
            <person name="Ryan E."/>
            <person name="Settipalli S."/>
            <person name="Shea T."/>
            <person name="Sherpa N."/>
            <person name="Shi L."/>
            <person name="Shih D."/>
            <person name="Sparrow T."/>
            <person name="Spaulding J."/>
            <person name="Stalker J."/>
            <person name="Stange-Thomann N."/>
            <person name="Stavropoulos S."/>
            <person name="Stone C."/>
            <person name="Strader C."/>
            <person name="Tesfaye S."/>
            <person name="Thomson T."/>
            <person name="Thoulutsang Y."/>
            <person name="Thoulutsang D."/>
            <person name="Topham K."/>
            <person name="Topping I."/>
            <person name="Tsamla T."/>
            <person name="Vassiliev H."/>
            <person name="Vo A."/>
            <person name="Wangchuk T."/>
            <person name="Wangdi T."/>
            <person name="Weiand M."/>
            <person name="Wilkinson J."/>
            <person name="Wilson A."/>
            <person name="Yadav S."/>
            <person name="Young G."/>
            <person name="Yu Q."/>
            <person name="Zembek L."/>
            <person name="Zhong D."/>
            <person name="Zimmer A."/>
            <person name="Zwirko Z."/>
            <person name="Jaffe D.B."/>
            <person name="Alvarez P."/>
            <person name="Brockman W."/>
            <person name="Butler J."/>
            <person name="Chin C."/>
            <person name="Gnerre S."/>
            <person name="Grabherr M."/>
            <person name="Kleber M."/>
            <person name="Mauceli E."/>
            <person name="MacCallum I."/>
        </authorList>
    </citation>
    <scope>NUCLEOTIDE SEQUENCE [LARGE SCALE GENOMIC DNA]</scope>
    <source>
        <strain evidence="9">Tucson 15287-2541.00</strain>
    </source>
</reference>
<evidence type="ECO:0000256" key="1">
    <source>
        <dbReference type="ARBA" id="ARBA00022741"/>
    </source>
</evidence>
<dbReference type="EMBL" id="CH916376">
    <property type="protein sequence ID" value="EDV95301.1"/>
    <property type="molecule type" value="Genomic_DNA"/>
</dbReference>
<dbReference type="InterPro" id="IPR001650">
    <property type="entry name" value="Helicase_C-like"/>
</dbReference>
<dbReference type="PhylomeDB" id="B4JX25"/>
<protein>
    <submittedName>
        <fullName evidence="8">GH17651</fullName>
    </submittedName>
</protein>
<dbReference type="PROSITE" id="PS51192">
    <property type="entry name" value="HELICASE_ATP_BIND_1"/>
    <property type="match status" value="1"/>
</dbReference>
<accession>B4JX25</accession>
<evidence type="ECO:0000313" key="8">
    <source>
        <dbReference type="EMBL" id="EDV95301.1"/>
    </source>
</evidence>
<dbReference type="CDD" id="cd18791">
    <property type="entry name" value="SF2_C_RHA"/>
    <property type="match status" value="1"/>
</dbReference>
<feature type="region of interest" description="Disordered" evidence="5">
    <location>
        <begin position="1092"/>
        <end position="1117"/>
    </location>
</feature>
<dbReference type="InterPro" id="IPR011545">
    <property type="entry name" value="DEAD/DEAH_box_helicase_dom"/>
</dbReference>
<evidence type="ECO:0000259" key="6">
    <source>
        <dbReference type="PROSITE" id="PS51192"/>
    </source>
</evidence>
<evidence type="ECO:0000256" key="5">
    <source>
        <dbReference type="SAM" id="MobiDB-lite"/>
    </source>
</evidence>
<dbReference type="GO" id="GO:0016787">
    <property type="term" value="F:hydrolase activity"/>
    <property type="evidence" value="ECO:0007669"/>
    <property type="project" value="UniProtKB-KW"/>
</dbReference>
<dbReference type="Pfam" id="PF24485">
    <property type="entry name" value="zf-C2H2_DHX34"/>
    <property type="match status" value="1"/>
</dbReference>
<dbReference type="eggNOG" id="KOG0922">
    <property type="taxonomic scope" value="Eukaryota"/>
</dbReference>
<dbReference type="SMR" id="B4JX25"/>
<dbReference type="eggNOG" id="KOG1741">
    <property type="taxonomic scope" value="Eukaryota"/>
</dbReference>
<dbReference type="FunFam" id="3.40.50.300:FF:004714">
    <property type="entry name" value="DEAD/DEAH box helicase"/>
    <property type="match status" value="1"/>
</dbReference>
<dbReference type="SMART" id="SM00487">
    <property type="entry name" value="DEXDc"/>
    <property type="match status" value="1"/>
</dbReference>
<sequence>MSSRSSKVGNKRRNAAGQSLNLVEFSFLDHKATLRGLLLTKGRHQLSLVENESDFWKFVNKYESMLRSIGQPVLPPLLTNFEHTQPQPYHKGKHLSLQLDEEALRRDNSSSSSDELQSQFLQLVLIYLDFKQKEKFNRIKKLRQAQRALPIARFKEDLRSSLDVSRVLIVAGDTGCGKSTQVPQFLYEFGYRSIACTQPRRLACVTLSKRVAHELLDDYGSKVGFQIRFERNKTQNTHILFITEGLLLRQLAVAANLEQYDVLILDEIHERNLFGDFLLGVTKCLLRAKPQLKLILMSATINVELFHNFFKEEGARLLQVPGRLFPIKMRYMPPPALELKAGQATATGSKRSQGARFDPAPFVQVLSLIDQQYPSTERGDVLIFVSGVNEIDSVCEAIKEYAKEQSCWLVLPLHSGLALAEQDKVFDYPPDGMRKCIVSTNIAETSLTVDGVRFVIDSGKVKEMSYDASCKGQRLKEFWVSKSSAEQRKGRAGRTGPGVCFRLFTQQQFDGFEAYPTPEINRVPLDTMLLQMVSMGLPDVRAFPFVESPEAERIELTILGLKQHCALSVDEKITPLGSSLANLPVELPIGKMLLMGCVFPEVEQLLTLAAMLSVQNPLTTRAHMDQRCERERQPLESDQGDLFTLLRAYRNWLQLKMGLENTRKWCHRLGIEEQRFYEVCKLRHQFQRILETCRMAPPTAASCLTSAERAQRHGELRQLRGLKRRQRFEQPRQRKLLKQQHHDQLDEDDGQGDGDPSEDIRDVDFRLRHDARQLALLERSAHVERHRDVMLLKLLLVSGFYPQLAIADEFNHCKGGGQQFFHTQLKPFLSLHPNSHFAKCYELLKLADSDLHLKPSYYTPKQPLSDRHQLLCYQSLLETAKPYLMNCIRLPAAQTLLLFGYAIDTNLGVSRIVCDGWLGLDFPQPGSGLQLLSRAIELRQRWSSRLYAKLNELNNSKESATAGSAPSIALSDGSDTLWHDLLDFMGLEVAYSIRRLLPADLKVLYTRCPPPERLEALPTNPFAADYPLSANSEKGGLNVSEHVVYGCLAELPWTLAMEAALLDQPWHCAQCDFQLEQFVVPDQLEHRLQCPGRRSKEKRRLTTPEPESMEKASTSRDGANYHCASCGRHLKLSHIDILRHRRTCVKSA</sequence>
<dbReference type="PANTHER" id="PTHR18934:SF221">
    <property type="entry name" value="ATP-DEPENDENT RNA HELICASE DHX34-RELATED"/>
    <property type="match status" value="1"/>
</dbReference>
<dbReference type="STRING" id="7222.B4JX25"/>
<keyword evidence="3" id="KW-0347">Helicase</keyword>
<dbReference type="SUPFAM" id="SSF52540">
    <property type="entry name" value="P-loop containing nucleoside triphosphate hydrolases"/>
    <property type="match status" value="1"/>
</dbReference>
<dbReference type="InterPro" id="IPR007502">
    <property type="entry name" value="Helicase-assoc_dom"/>
</dbReference>
<dbReference type="InterPro" id="IPR056382">
    <property type="entry name" value="DHX34_Znf-C2H2"/>
</dbReference>
<keyword evidence="2" id="KW-0378">Hydrolase</keyword>
<dbReference type="Pfam" id="PF00271">
    <property type="entry name" value="Helicase_C"/>
    <property type="match status" value="1"/>
</dbReference>
<dbReference type="InterPro" id="IPR027417">
    <property type="entry name" value="P-loop_NTPase"/>
</dbReference>
<dbReference type="InParanoid" id="B4JX25"/>
<dbReference type="OMA" id="CIFANSP"/>
<dbReference type="Pfam" id="PF00270">
    <property type="entry name" value="DEAD"/>
    <property type="match status" value="1"/>
</dbReference>
<dbReference type="FunFam" id="3.40.50.300:FF:000725">
    <property type="entry name" value="probable ATP-dependent RNA helicase DHX34"/>
    <property type="match status" value="1"/>
</dbReference>
<dbReference type="SMART" id="SM00490">
    <property type="entry name" value="HELICc"/>
    <property type="match status" value="1"/>
</dbReference>
<feature type="compositionally biased region" description="Acidic residues" evidence="5">
    <location>
        <begin position="745"/>
        <end position="757"/>
    </location>
</feature>
<dbReference type="OrthoDB" id="3363059at2759"/>
<dbReference type="CDD" id="cd17979">
    <property type="entry name" value="DEXHc_DHX34"/>
    <property type="match status" value="1"/>
</dbReference>
<dbReference type="PANTHER" id="PTHR18934">
    <property type="entry name" value="ATP-DEPENDENT RNA HELICASE"/>
    <property type="match status" value="1"/>
</dbReference>
<evidence type="ECO:0000259" key="7">
    <source>
        <dbReference type="PROSITE" id="PS51194"/>
    </source>
</evidence>
<dbReference type="GO" id="GO:0004386">
    <property type="term" value="F:helicase activity"/>
    <property type="evidence" value="ECO:0007669"/>
    <property type="project" value="UniProtKB-KW"/>
</dbReference>
<evidence type="ECO:0000256" key="4">
    <source>
        <dbReference type="ARBA" id="ARBA00022840"/>
    </source>
</evidence>
<evidence type="ECO:0000313" key="9">
    <source>
        <dbReference type="Proteomes" id="UP000001070"/>
    </source>
</evidence>
<evidence type="ECO:0000256" key="3">
    <source>
        <dbReference type="ARBA" id="ARBA00022806"/>
    </source>
</evidence>
<dbReference type="FunCoup" id="B4JX25">
    <property type="interactions" value="452"/>
</dbReference>
<dbReference type="Pfam" id="PF21010">
    <property type="entry name" value="HA2_C"/>
    <property type="match status" value="1"/>
</dbReference>
<dbReference type="KEGG" id="dgr:6569383"/>
<dbReference type="InterPro" id="IPR014001">
    <property type="entry name" value="Helicase_ATP-bd"/>
</dbReference>
<dbReference type="HOGENOM" id="CLU_001832_5_2_1"/>
<proteinExistence type="predicted"/>
<feature type="domain" description="Helicase C-terminal" evidence="7">
    <location>
        <begin position="368"/>
        <end position="536"/>
    </location>
</feature>
<keyword evidence="1" id="KW-0547">Nucleotide-binding</keyword>
<dbReference type="SMART" id="SM00847">
    <property type="entry name" value="HA2"/>
    <property type="match status" value="1"/>
</dbReference>
<organism evidence="9">
    <name type="scientific">Drosophila grimshawi</name>
    <name type="common">Hawaiian fruit fly</name>
    <name type="synonym">Idiomyia grimshawi</name>
    <dbReference type="NCBI Taxonomy" id="7222"/>
    <lineage>
        <taxon>Eukaryota</taxon>
        <taxon>Metazoa</taxon>
        <taxon>Ecdysozoa</taxon>
        <taxon>Arthropoda</taxon>
        <taxon>Hexapoda</taxon>
        <taxon>Insecta</taxon>
        <taxon>Pterygota</taxon>
        <taxon>Neoptera</taxon>
        <taxon>Endopterygota</taxon>
        <taxon>Diptera</taxon>
        <taxon>Brachycera</taxon>
        <taxon>Muscomorpha</taxon>
        <taxon>Ephydroidea</taxon>
        <taxon>Drosophilidae</taxon>
        <taxon>Drosophila</taxon>
        <taxon>Hawaiian Drosophila</taxon>
    </lineage>
</organism>
<dbReference type="Gene3D" id="1.20.120.1080">
    <property type="match status" value="1"/>
</dbReference>
<gene>
    <name evidence="8" type="primary">Dgri\GH17651</name>
    <name evidence="8" type="ORF">Dgri_GH17651</name>
</gene>
<dbReference type="Proteomes" id="UP000001070">
    <property type="component" value="Unassembled WGS sequence"/>
</dbReference>
<keyword evidence="9" id="KW-1185">Reference proteome</keyword>
<dbReference type="AlphaFoldDB" id="B4JX25"/>
<evidence type="ECO:0000256" key="2">
    <source>
        <dbReference type="ARBA" id="ARBA00022801"/>
    </source>
</evidence>
<dbReference type="PROSITE" id="PS51194">
    <property type="entry name" value="HELICASE_CTER"/>
    <property type="match status" value="1"/>
</dbReference>
<name>B4JX25_DROGR</name>
<feature type="domain" description="Helicase ATP-binding" evidence="6">
    <location>
        <begin position="159"/>
        <end position="319"/>
    </location>
</feature>
<keyword evidence="4" id="KW-0067">ATP-binding</keyword>
<dbReference type="Gene3D" id="3.40.50.300">
    <property type="entry name" value="P-loop containing nucleotide triphosphate hydrolases"/>
    <property type="match status" value="2"/>
</dbReference>
<dbReference type="InterPro" id="IPR011709">
    <property type="entry name" value="DEAD-box_helicase_OB_fold"/>
</dbReference>
<dbReference type="GO" id="GO:0005524">
    <property type="term" value="F:ATP binding"/>
    <property type="evidence" value="ECO:0007669"/>
    <property type="project" value="UniProtKB-KW"/>
</dbReference>
<dbReference type="Pfam" id="PF07717">
    <property type="entry name" value="OB_NTP_bind"/>
    <property type="match status" value="1"/>
</dbReference>
<dbReference type="GO" id="GO:0003723">
    <property type="term" value="F:RNA binding"/>
    <property type="evidence" value="ECO:0007669"/>
    <property type="project" value="TreeGrafter"/>
</dbReference>
<feature type="region of interest" description="Disordered" evidence="5">
    <location>
        <begin position="720"/>
        <end position="760"/>
    </location>
</feature>